<organism evidence="2 3">
    <name type="scientific">Yoonia vestfoldensis</name>
    <dbReference type="NCBI Taxonomy" id="245188"/>
    <lineage>
        <taxon>Bacteria</taxon>
        <taxon>Pseudomonadati</taxon>
        <taxon>Pseudomonadota</taxon>
        <taxon>Alphaproteobacteria</taxon>
        <taxon>Rhodobacterales</taxon>
        <taxon>Paracoccaceae</taxon>
        <taxon>Yoonia</taxon>
    </lineage>
</organism>
<evidence type="ECO:0000313" key="3">
    <source>
        <dbReference type="Proteomes" id="UP000195273"/>
    </source>
</evidence>
<dbReference type="RefSeq" id="WP_087211622.1">
    <property type="nucleotide sequence ID" value="NZ_CP021431.1"/>
</dbReference>
<dbReference type="KEGG" id="lvs:LOKVESSMR4R_03612"/>
<dbReference type="EMBL" id="CP021431">
    <property type="protein sequence ID" value="ARU02881.1"/>
    <property type="molecule type" value="Genomic_DNA"/>
</dbReference>
<protein>
    <submittedName>
        <fullName evidence="2">Photo_alph_chp1: putative photosynthetic complex assembly protein</fullName>
    </submittedName>
</protein>
<dbReference type="InterPro" id="IPR017495">
    <property type="entry name" value="PuhC"/>
</dbReference>
<keyword evidence="1" id="KW-0472">Membrane</keyword>
<gene>
    <name evidence="2" type="ORF">LOKVESSMR4R_03612</name>
</gene>
<evidence type="ECO:0000313" key="2">
    <source>
        <dbReference type="EMBL" id="ARU02881.1"/>
    </source>
</evidence>
<evidence type="ECO:0000256" key="1">
    <source>
        <dbReference type="SAM" id="Phobius"/>
    </source>
</evidence>
<feature type="transmembrane region" description="Helical" evidence="1">
    <location>
        <begin position="20"/>
        <end position="38"/>
    </location>
</feature>
<dbReference type="Proteomes" id="UP000195273">
    <property type="component" value="Chromosome"/>
</dbReference>
<dbReference type="NCBIfam" id="TIGR03054">
    <property type="entry name" value="photo_alph_chp1"/>
    <property type="match status" value="1"/>
</dbReference>
<sequence length="152" mass="15972">MAHSPNTMKHPEKILVPPFVARAMFALMIAAVGLVAYAKITDKPLVAVVQQAPVVQTVDVIITGNKSGIYTVTGIDGTLLARSSDDMAGFLGVMGRVIDRERVVNGISGTPPVQVLRRDNGNIAILDPSTGMATELIGYGADNVAAFAKLLD</sequence>
<keyword evidence="1" id="KW-0812">Transmembrane</keyword>
<name>A0A1Y0EHM3_9RHOB</name>
<keyword evidence="1" id="KW-1133">Transmembrane helix</keyword>
<keyword evidence="3" id="KW-1185">Reference proteome</keyword>
<proteinExistence type="predicted"/>
<dbReference type="AlphaFoldDB" id="A0A1Y0EHM3"/>
<reference evidence="2 3" key="1">
    <citation type="submission" date="2017-05" db="EMBL/GenBank/DDBJ databases">
        <title>Genome Sequence of Loktanella vestfoldensis Strain SMR4r Isolated from a Culture of the Diatom Skeletonema marinoi.</title>
        <authorList>
            <person name="Topel M."/>
            <person name="Pinder M.I.M."/>
            <person name="Johansson O.N."/>
            <person name="Kourtchenko O."/>
            <person name="Godhe A."/>
            <person name="Clarke A.K."/>
        </authorList>
    </citation>
    <scope>NUCLEOTIDE SEQUENCE [LARGE SCALE GENOMIC DNA]</scope>
    <source>
        <strain evidence="2 3">SMR4r</strain>
    </source>
</reference>
<accession>A0A1Y0EHM3</accession>
<dbReference type="OrthoDB" id="7848123at2"/>